<comment type="caution">
    <text evidence="1">The sequence shown here is derived from an EMBL/GenBank/DDBJ whole genome shotgun (WGS) entry which is preliminary data.</text>
</comment>
<keyword evidence="2" id="KW-1185">Reference proteome</keyword>
<gene>
    <name evidence="1" type="ORF">D0Z00_003839</name>
</gene>
<protein>
    <submittedName>
        <fullName evidence="1">Uncharacterized protein</fullName>
    </submittedName>
</protein>
<organism evidence="1 2">
    <name type="scientific">Geotrichum galactomycetum</name>
    <dbReference type="NCBI Taxonomy" id="27317"/>
    <lineage>
        <taxon>Eukaryota</taxon>
        <taxon>Fungi</taxon>
        <taxon>Dikarya</taxon>
        <taxon>Ascomycota</taxon>
        <taxon>Saccharomycotina</taxon>
        <taxon>Dipodascomycetes</taxon>
        <taxon>Dipodascales</taxon>
        <taxon>Dipodascaceae</taxon>
        <taxon>Geotrichum</taxon>
    </lineage>
</organism>
<accession>A0ACB6V026</accession>
<proteinExistence type="predicted"/>
<name>A0ACB6V026_9ASCO</name>
<dbReference type="EMBL" id="QVQA01000203">
    <property type="protein sequence ID" value="KAF5093810.1"/>
    <property type="molecule type" value="Genomic_DNA"/>
</dbReference>
<reference evidence="1 2" key="1">
    <citation type="journal article" date="2020" name="Front. Microbiol.">
        <title>Phenotypic and Genetic Characterization of the Cheese Ripening Yeast Geotrichum candidum.</title>
        <authorList>
            <person name="Perkins V."/>
            <person name="Vignola S."/>
            <person name="Lessard M.H."/>
            <person name="Plante P.L."/>
            <person name="Corbeil J."/>
            <person name="Dugat-Bony E."/>
            <person name="Frenette M."/>
            <person name="Labrie S."/>
        </authorList>
    </citation>
    <scope>NUCLEOTIDE SEQUENCE [LARGE SCALE GENOMIC DNA]</scope>
    <source>
        <strain evidence="1 2">LMA-1147</strain>
    </source>
</reference>
<evidence type="ECO:0000313" key="2">
    <source>
        <dbReference type="Proteomes" id="UP000744676"/>
    </source>
</evidence>
<sequence length="80" mass="8684">MFLMDGIDVSAGPEIRQKRKDAINTMHKHLASIDTVHKPEEAEPLVEADAAAGAEEESEPAAAADAKDEFLPVDEEKKQV</sequence>
<evidence type="ECO:0000313" key="1">
    <source>
        <dbReference type="EMBL" id="KAF5093810.1"/>
    </source>
</evidence>
<dbReference type="Proteomes" id="UP000744676">
    <property type="component" value="Unassembled WGS sequence"/>
</dbReference>